<evidence type="ECO:0000259" key="1">
    <source>
        <dbReference type="PROSITE" id="PS50943"/>
    </source>
</evidence>
<dbReference type="InterPro" id="IPR001387">
    <property type="entry name" value="Cro/C1-type_HTH"/>
</dbReference>
<dbReference type="SMART" id="SM00530">
    <property type="entry name" value="HTH_XRE"/>
    <property type="match status" value="1"/>
</dbReference>
<proteinExistence type="predicted"/>
<gene>
    <name evidence="2" type="ORF">HNR68_000682</name>
</gene>
<reference evidence="2 3" key="1">
    <citation type="submission" date="2020-07" db="EMBL/GenBank/DDBJ databases">
        <title>Sequencing the genomes of 1000 actinobacteria strains.</title>
        <authorList>
            <person name="Klenk H.-P."/>
        </authorList>
    </citation>
    <scope>NUCLEOTIDE SEQUENCE [LARGE SCALE GENOMIC DNA]</scope>
    <source>
        <strain evidence="2 3">DSM 44065</strain>
    </source>
</reference>
<dbReference type="PROSITE" id="PS50943">
    <property type="entry name" value="HTH_CROC1"/>
    <property type="match status" value="1"/>
</dbReference>
<feature type="domain" description="HTH cro/C1-type" evidence="1">
    <location>
        <begin position="3"/>
        <end position="57"/>
    </location>
</feature>
<dbReference type="CDD" id="cd00093">
    <property type="entry name" value="HTH_XRE"/>
    <property type="match status" value="1"/>
</dbReference>
<dbReference type="GO" id="GO:0003677">
    <property type="term" value="F:DNA binding"/>
    <property type="evidence" value="ECO:0007669"/>
    <property type="project" value="InterPro"/>
</dbReference>
<dbReference type="InterPro" id="IPR010982">
    <property type="entry name" value="Lambda_DNA-bd_dom_sf"/>
</dbReference>
<evidence type="ECO:0000313" key="3">
    <source>
        <dbReference type="Proteomes" id="UP000587002"/>
    </source>
</evidence>
<dbReference type="RefSeq" id="WP_246330379.1">
    <property type="nucleotide sequence ID" value="NZ_BAABFH010000001.1"/>
</dbReference>
<protein>
    <submittedName>
        <fullName evidence="2">Transcriptional regulator with XRE-family HTH domain</fullName>
    </submittedName>
</protein>
<dbReference type="Pfam" id="PF01381">
    <property type="entry name" value="HTH_3"/>
    <property type="match status" value="1"/>
</dbReference>
<dbReference type="SUPFAM" id="SSF47413">
    <property type="entry name" value="lambda repressor-like DNA-binding domains"/>
    <property type="match status" value="1"/>
</dbReference>
<sequence>MRLREAREEVGLTGVTAAKELGISQNFLSEVEHGKRRLTADKLAEAASLYEVHEDELFELQELRRGTDERGWWTQYSGLFPPELLRYFGYEWGAESIRMHESLLIPGLLQTEAYAHAIVTSDSPNTRTSEADQRVEARMLRQRRLRGEDPLRLTVVLSEGALHQQVGGPTVLAEQLEHLLALIEELPDTLELLVVPFTAGAHGALGASTFHILSFPSPRLPDLVWQETLTWLGVIADRARTREYAATFAQCLRKTAGRRGSRDMVHRALREIA</sequence>
<name>A0A853AC91_9PSEU</name>
<dbReference type="Gene3D" id="1.10.260.40">
    <property type="entry name" value="lambda repressor-like DNA-binding domains"/>
    <property type="match status" value="1"/>
</dbReference>
<dbReference type="EMBL" id="JACCFJ010000001">
    <property type="protein sequence ID" value="NYI82052.1"/>
    <property type="molecule type" value="Genomic_DNA"/>
</dbReference>
<dbReference type="Proteomes" id="UP000587002">
    <property type="component" value="Unassembled WGS sequence"/>
</dbReference>
<comment type="caution">
    <text evidence="2">The sequence shown here is derived from an EMBL/GenBank/DDBJ whole genome shotgun (WGS) entry which is preliminary data.</text>
</comment>
<dbReference type="InterPro" id="IPR043917">
    <property type="entry name" value="DUF5753"/>
</dbReference>
<organism evidence="2 3">
    <name type="scientific">Saccharopolyspora hordei</name>
    <dbReference type="NCBI Taxonomy" id="1838"/>
    <lineage>
        <taxon>Bacteria</taxon>
        <taxon>Bacillati</taxon>
        <taxon>Actinomycetota</taxon>
        <taxon>Actinomycetes</taxon>
        <taxon>Pseudonocardiales</taxon>
        <taxon>Pseudonocardiaceae</taxon>
        <taxon>Saccharopolyspora</taxon>
    </lineage>
</organism>
<dbReference type="AlphaFoldDB" id="A0A853AC91"/>
<keyword evidence="3" id="KW-1185">Reference proteome</keyword>
<accession>A0A853AC91</accession>
<dbReference type="Pfam" id="PF19054">
    <property type="entry name" value="DUF5753"/>
    <property type="match status" value="1"/>
</dbReference>
<evidence type="ECO:0000313" key="2">
    <source>
        <dbReference type="EMBL" id="NYI82052.1"/>
    </source>
</evidence>